<accession>A0A1H8V2L8</accession>
<dbReference type="OrthoDB" id="542521at2"/>
<sequence>MTRPETPPLAADCIIRLDGDPHRIVLIERANPPLGRALPGGFVDPGEAVESAACREAREETGLAVRLVCLLGVYSRPDRDPRGHTVSCVYVADARGQPVADDDAAAVLVAEVDHPGPLVFDHALILEDYRHWLRSGQVAPLRGGVD</sequence>
<dbReference type="Gene3D" id="3.90.79.10">
    <property type="entry name" value="Nucleoside Triphosphate Pyrophosphohydrolase"/>
    <property type="match status" value="1"/>
</dbReference>
<comment type="similarity">
    <text evidence="3">Belongs to the Nudix hydrolase family.</text>
</comment>
<evidence type="ECO:0000256" key="1">
    <source>
        <dbReference type="ARBA" id="ARBA00001946"/>
    </source>
</evidence>
<dbReference type="InterPro" id="IPR020084">
    <property type="entry name" value="NUDIX_hydrolase_CS"/>
</dbReference>
<dbReference type="InterPro" id="IPR015797">
    <property type="entry name" value="NUDIX_hydrolase-like_dom_sf"/>
</dbReference>
<evidence type="ECO:0000256" key="2">
    <source>
        <dbReference type="ARBA" id="ARBA00022801"/>
    </source>
</evidence>
<evidence type="ECO:0000259" key="4">
    <source>
        <dbReference type="PROSITE" id="PS51462"/>
    </source>
</evidence>
<dbReference type="AlphaFoldDB" id="A0A1H8V2L8"/>
<gene>
    <name evidence="5" type="ORF">SAMN04488052_10975</name>
</gene>
<reference evidence="5 6" key="1">
    <citation type="submission" date="2016-10" db="EMBL/GenBank/DDBJ databases">
        <authorList>
            <person name="de Groot N.N."/>
        </authorList>
    </citation>
    <scope>NUCLEOTIDE SEQUENCE [LARGE SCALE GENOMIC DNA]</scope>
    <source>
        <strain evidence="5 6">CGMCC 1.6291</strain>
    </source>
</reference>
<dbReference type="InterPro" id="IPR020476">
    <property type="entry name" value="Nudix_hydrolase"/>
</dbReference>
<keyword evidence="6" id="KW-1185">Reference proteome</keyword>
<dbReference type="Proteomes" id="UP000199657">
    <property type="component" value="Unassembled WGS sequence"/>
</dbReference>
<comment type="cofactor">
    <cofactor evidence="1">
        <name>Mg(2+)</name>
        <dbReference type="ChEBI" id="CHEBI:18420"/>
    </cofactor>
</comment>
<dbReference type="Pfam" id="PF00293">
    <property type="entry name" value="NUDIX"/>
    <property type="match status" value="1"/>
</dbReference>
<evidence type="ECO:0000313" key="6">
    <source>
        <dbReference type="Proteomes" id="UP000199657"/>
    </source>
</evidence>
<dbReference type="PANTHER" id="PTHR43736:SF1">
    <property type="entry name" value="DIHYDRONEOPTERIN TRIPHOSPHATE DIPHOSPHATASE"/>
    <property type="match status" value="1"/>
</dbReference>
<dbReference type="EMBL" id="FOEG01000009">
    <property type="protein sequence ID" value="SEP09473.1"/>
    <property type="molecule type" value="Genomic_DNA"/>
</dbReference>
<dbReference type="PRINTS" id="PR00502">
    <property type="entry name" value="NUDIXFAMILY"/>
</dbReference>
<dbReference type="RefSeq" id="WP_091645547.1">
    <property type="nucleotide sequence ID" value="NZ_FOEG01000009.1"/>
</dbReference>
<dbReference type="PROSITE" id="PS00893">
    <property type="entry name" value="NUDIX_BOX"/>
    <property type="match status" value="1"/>
</dbReference>
<dbReference type="CDD" id="cd18873">
    <property type="entry name" value="NUDIX_NadM_like"/>
    <property type="match status" value="1"/>
</dbReference>
<feature type="domain" description="Nudix hydrolase" evidence="4">
    <location>
        <begin position="6"/>
        <end position="140"/>
    </location>
</feature>
<evidence type="ECO:0000313" key="5">
    <source>
        <dbReference type="EMBL" id="SEP09473.1"/>
    </source>
</evidence>
<protein>
    <submittedName>
        <fullName evidence="5">8-oxo-dGTP diphosphatase</fullName>
    </submittedName>
</protein>
<dbReference type="GO" id="GO:0016787">
    <property type="term" value="F:hydrolase activity"/>
    <property type="evidence" value="ECO:0007669"/>
    <property type="project" value="UniProtKB-KW"/>
</dbReference>
<dbReference type="STRING" id="406100.SAMN04488052_10975"/>
<dbReference type="SUPFAM" id="SSF55811">
    <property type="entry name" value="Nudix"/>
    <property type="match status" value="1"/>
</dbReference>
<dbReference type="InterPro" id="IPR000086">
    <property type="entry name" value="NUDIX_hydrolase_dom"/>
</dbReference>
<proteinExistence type="inferred from homology"/>
<dbReference type="PANTHER" id="PTHR43736">
    <property type="entry name" value="ADP-RIBOSE PYROPHOSPHATASE"/>
    <property type="match status" value="1"/>
</dbReference>
<dbReference type="PROSITE" id="PS51462">
    <property type="entry name" value="NUDIX"/>
    <property type="match status" value="1"/>
</dbReference>
<organism evidence="5 6">
    <name type="scientific">Aquisalimonas asiatica</name>
    <dbReference type="NCBI Taxonomy" id="406100"/>
    <lineage>
        <taxon>Bacteria</taxon>
        <taxon>Pseudomonadati</taxon>
        <taxon>Pseudomonadota</taxon>
        <taxon>Gammaproteobacteria</taxon>
        <taxon>Chromatiales</taxon>
        <taxon>Ectothiorhodospiraceae</taxon>
        <taxon>Aquisalimonas</taxon>
    </lineage>
</organism>
<name>A0A1H8V2L8_9GAMM</name>
<evidence type="ECO:0000256" key="3">
    <source>
        <dbReference type="RuleBase" id="RU003476"/>
    </source>
</evidence>
<keyword evidence="2 3" id="KW-0378">Hydrolase</keyword>